<name>X1UQX8_9ZZZZ</name>
<feature type="non-terminal residue" evidence="1">
    <location>
        <position position="1"/>
    </location>
</feature>
<comment type="caution">
    <text evidence="1">The sequence shown here is derived from an EMBL/GenBank/DDBJ whole genome shotgun (WGS) entry which is preliminary data.</text>
</comment>
<dbReference type="AlphaFoldDB" id="X1UQX8"/>
<gene>
    <name evidence="1" type="ORF">S12H4_32182</name>
</gene>
<accession>X1UQX8</accession>
<reference evidence="1" key="1">
    <citation type="journal article" date="2014" name="Front. Microbiol.">
        <title>High frequency of phylogenetically diverse reductive dehalogenase-homologous genes in deep subseafloor sedimentary metagenomes.</title>
        <authorList>
            <person name="Kawai M."/>
            <person name="Futagami T."/>
            <person name="Toyoda A."/>
            <person name="Takaki Y."/>
            <person name="Nishi S."/>
            <person name="Hori S."/>
            <person name="Arai W."/>
            <person name="Tsubouchi T."/>
            <person name="Morono Y."/>
            <person name="Uchiyama I."/>
            <person name="Ito T."/>
            <person name="Fujiyama A."/>
            <person name="Inagaki F."/>
            <person name="Takami H."/>
        </authorList>
    </citation>
    <scope>NUCLEOTIDE SEQUENCE</scope>
    <source>
        <strain evidence="1">Expedition CK06-06</strain>
    </source>
</reference>
<organism evidence="1">
    <name type="scientific">marine sediment metagenome</name>
    <dbReference type="NCBI Taxonomy" id="412755"/>
    <lineage>
        <taxon>unclassified sequences</taxon>
        <taxon>metagenomes</taxon>
        <taxon>ecological metagenomes</taxon>
    </lineage>
</organism>
<sequence>GRSLILYERDFRMRIGAPTADKLSQLVVDADVDFLTLWQAKGLASPADGEALRKGSAEITNAEIAVGAAIVYAKLALTGKIKAADIEAAAGIPLSKLRIKRY</sequence>
<proteinExistence type="predicted"/>
<dbReference type="EMBL" id="BARW01018848">
    <property type="protein sequence ID" value="GAJ02296.1"/>
    <property type="molecule type" value="Genomic_DNA"/>
</dbReference>
<evidence type="ECO:0000313" key="1">
    <source>
        <dbReference type="EMBL" id="GAJ02296.1"/>
    </source>
</evidence>
<protein>
    <submittedName>
        <fullName evidence="1">Uncharacterized protein</fullName>
    </submittedName>
</protein>